<organism evidence="2 3">
    <name type="scientific">Alosa alosa</name>
    <name type="common">allis shad</name>
    <dbReference type="NCBI Taxonomy" id="278164"/>
    <lineage>
        <taxon>Eukaryota</taxon>
        <taxon>Metazoa</taxon>
        <taxon>Chordata</taxon>
        <taxon>Craniata</taxon>
        <taxon>Vertebrata</taxon>
        <taxon>Euteleostomi</taxon>
        <taxon>Actinopterygii</taxon>
        <taxon>Neopterygii</taxon>
        <taxon>Teleostei</taxon>
        <taxon>Clupei</taxon>
        <taxon>Clupeiformes</taxon>
        <taxon>Clupeoidei</taxon>
        <taxon>Clupeidae</taxon>
        <taxon>Alosa</taxon>
    </lineage>
</organism>
<evidence type="ECO:0000313" key="3">
    <source>
        <dbReference type="Proteomes" id="UP000823561"/>
    </source>
</evidence>
<comment type="caution">
    <text evidence="2">The sequence shown here is derived from an EMBL/GenBank/DDBJ whole genome shotgun (WGS) entry which is preliminary data.</text>
</comment>
<keyword evidence="3" id="KW-1185">Reference proteome</keyword>
<sequence length="168" mass="19588">MANISCNKQLKKIWIALKRLDQNDERVIALREVSITRDAEVTTVKEVITHSFGLASHVTLKIRNSHGSLIPLNNSLPGSTKQRPHVLEVAKTFQHVTPRPRVVAMRLQSVVRRIERLEELLPRIKLQHHEKMNKDIELLNQKLVFLHKRMKMADSHCWKGRLIRPPLW</sequence>
<evidence type="ECO:0000313" key="2">
    <source>
        <dbReference type="EMBL" id="KAG5266945.1"/>
    </source>
</evidence>
<evidence type="ECO:0000256" key="1">
    <source>
        <dbReference type="SAM" id="Coils"/>
    </source>
</evidence>
<name>A0AAV6G0H7_9TELE</name>
<gene>
    <name evidence="2" type="ORF">AALO_G00238040</name>
</gene>
<proteinExistence type="predicted"/>
<dbReference type="AlphaFoldDB" id="A0AAV6G0H7"/>
<keyword evidence="1" id="KW-0175">Coiled coil</keyword>
<protein>
    <submittedName>
        <fullName evidence="2">Uncharacterized protein</fullName>
    </submittedName>
</protein>
<accession>A0AAV6G0H7</accession>
<dbReference type="EMBL" id="JADWDJ010000018">
    <property type="protein sequence ID" value="KAG5266945.1"/>
    <property type="molecule type" value="Genomic_DNA"/>
</dbReference>
<reference evidence="2" key="1">
    <citation type="submission" date="2020-10" db="EMBL/GenBank/DDBJ databases">
        <title>Chromosome-scale genome assembly of the Allis shad, Alosa alosa.</title>
        <authorList>
            <person name="Margot Z."/>
            <person name="Christophe K."/>
            <person name="Cabau C."/>
            <person name="Louis A."/>
            <person name="Berthelot C."/>
            <person name="Parey E."/>
            <person name="Roest Crollius H."/>
            <person name="Montfort J."/>
            <person name="Robinson-Rechavi M."/>
            <person name="Bucao C."/>
            <person name="Bouchez O."/>
            <person name="Gislard M."/>
            <person name="Lluch J."/>
            <person name="Milhes M."/>
            <person name="Lampietro C."/>
            <person name="Lopez Roques C."/>
            <person name="Donnadieu C."/>
            <person name="Braasch I."/>
            <person name="Desvignes T."/>
            <person name="Postlethwait J."/>
            <person name="Bobe J."/>
            <person name="Guiguen Y."/>
        </authorList>
    </citation>
    <scope>NUCLEOTIDE SEQUENCE</scope>
    <source>
        <strain evidence="2">M-15738</strain>
        <tissue evidence="2">Blood</tissue>
    </source>
</reference>
<dbReference type="Proteomes" id="UP000823561">
    <property type="component" value="Chromosome 18"/>
</dbReference>
<feature type="coiled-coil region" evidence="1">
    <location>
        <begin position="107"/>
        <end position="149"/>
    </location>
</feature>